<accession>A0A9N9IID1</accession>
<dbReference type="InterPro" id="IPR017441">
    <property type="entry name" value="Protein_kinase_ATP_BS"/>
</dbReference>
<evidence type="ECO:0000313" key="2">
    <source>
        <dbReference type="EMBL" id="CAG8737550.1"/>
    </source>
</evidence>
<protein>
    <submittedName>
        <fullName evidence="2">5186_t:CDS:1</fullName>
    </submittedName>
</protein>
<feature type="binding site" evidence="1">
    <location>
        <position position="48"/>
    </location>
    <ligand>
        <name>ATP</name>
        <dbReference type="ChEBI" id="CHEBI:30616"/>
    </ligand>
</feature>
<comment type="caution">
    <text evidence="2">The sequence shown here is derived from an EMBL/GenBank/DDBJ whole genome shotgun (WGS) entry which is preliminary data.</text>
</comment>
<sequence length="78" mass="9164">MFTENDFESLDLLWYDVSQSNHPKPIGSGAFADVYYLELKNSKCVALKIFRISDEASEEIRKAILREYYSIFRLHGFH</sequence>
<dbReference type="GO" id="GO:0005524">
    <property type="term" value="F:ATP binding"/>
    <property type="evidence" value="ECO:0007669"/>
    <property type="project" value="UniProtKB-UniRule"/>
</dbReference>
<name>A0A9N9IID1_9GLOM</name>
<dbReference type="EMBL" id="CAJVQA010015502">
    <property type="protein sequence ID" value="CAG8737550.1"/>
    <property type="molecule type" value="Genomic_DNA"/>
</dbReference>
<evidence type="ECO:0000256" key="1">
    <source>
        <dbReference type="PROSITE-ProRule" id="PRU10141"/>
    </source>
</evidence>
<keyword evidence="1" id="KW-0067">ATP-binding</keyword>
<organism evidence="2 3">
    <name type="scientific">Cetraspora pellucida</name>
    <dbReference type="NCBI Taxonomy" id="1433469"/>
    <lineage>
        <taxon>Eukaryota</taxon>
        <taxon>Fungi</taxon>
        <taxon>Fungi incertae sedis</taxon>
        <taxon>Mucoromycota</taxon>
        <taxon>Glomeromycotina</taxon>
        <taxon>Glomeromycetes</taxon>
        <taxon>Diversisporales</taxon>
        <taxon>Gigasporaceae</taxon>
        <taxon>Cetraspora</taxon>
    </lineage>
</organism>
<dbReference type="PROSITE" id="PS00107">
    <property type="entry name" value="PROTEIN_KINASE_ATP"/>
    <property type="match status" value="1"/>
</dbReference>
<reference evidence="2" key="1">
    <citation type="submission" date="2021-06" db="EMBL/GenBank/DDBJ databases">
        <authorList>
            <person name="Kallberg Y."/>
            <person name="Tangrot J."/>
            <person name="Rosling A."/>
        </authorList>
    </citation>
    <scope>NUCLEOTIDE SEQUENCE</scope>
    <source>
        <strain evidence="2">FL966</strain>
    </source>
</reference>
<dbReference type="SUPFAM" id="SSF56112">
    <property type="entry name" value="Protein kinase-like (PK-like)"/>
    <property type="match status" value="1"/>
</dbReference>
<evidence type="ECO:0000313" key="3">
    <source>
        <dbReference type="Proteomes" id="UP000789759"/>
    </source>
</evidence>
<gene>
    <name evidence="2" type="ORF">CPELLU_LOCUS13895</name>
</gene>
<dbReference type="Proteomes" id="UP000789759">
    <property type="component" value="Unassembled WGS sequence"/>
</dbReference>
<dbReference type="AlphaFoldDB" id="A0A9N9IID1"/>
<keyword evidence="3" id="KW-1185">Reference proteome</keyword>
<proteinExistence type="predicted"/>
<dbReference type="Gene3D" id="3.30.200.20">
    <property type="entry name" value="Phosphorylase Kinase, domain 1"/>
    <property type="match status" value="1"/>
</dbReference>
<keyword evidence="1" id="KW-0547">Nucleotide-binding</keyword>
<dbReference type="InterPro" id="IPR011009">
    <property type="entry name" value="Kinase-like_dom_sf"/>
</dbReference>